<organism evidence="2 3">
    <name type="scientific">Leptospira wolffii</name>
    <dbReference type="NCBI Taxonomy" id="409998"/>
    <lineage>
        <taxon>Bacteria</taxon>
        <taxon>Pseudomonadati</taxon>
        <taxon>Spirochaetota</taxon>
        <taxon>Spirochaetia</taxon>
        <taxon>Leptospirales</taxon>
        <taxon>Leptospiraceae</taxon>
        <taxon>Leptospira</taxon>
    </lineage>
</organism>
<gene>
    <name evidence="2" type="ORF">CH371_00760</name>
</gene>
<dbReference type="AlphaFoldDB" id="A0A2M9ZHG9"/>
<name>A0A2M9ZHG9_9LEPT</name>
<comment type="caution">
    <text evidence="2">The sequence shown here is derived from an EMBL/GenBank/DDBJ whole genome shotgun (WGS) entry which is preliminary data.</text>
</comment>
<feature type="compositionally biased region" description="Basic and acidic residues" evidence="1">
    <location>
        <begin position="72"/>
        <end position="82"/>
    </location>
</feature>
<evidence type="ECO:0000313" key="2">
    <source>
        <dbReference type="EMBL" id="PJZ67824.1"/>
    </source>
</evidence>
<reference evidence="2 3" key="1">
    <citation type="submission" date="2017-07" db="EMBL/GenBank/DDBJ databases">
        <title>Leptospira spp. isolated from tropical soils.</title>
        <authorList>
            <person name="Thibeaux R."/>
            <person name="Iraola G."/>
            <person name="Ferres I."/>
            <person name="Bierque E."/>
            <person name="Girault D."/>
            <person name="Soupe-Gilbert M.-E."/>
            <person name="Picardeau M."/>
            <person name="Goarant C."/>
        </authorList>
    </citation>
    <scope>NUCLEOTIDE SEQUENCE [LARGE SCALE GENOMIC DNA]</scope>
    <source>
        <strain evidence="2 3">FH2-C-A2</strain>
    </source>
</reference>
<evidence type="ECO:0000313" key="3">
    <source>
        <dbReference type="Proteomes" id="UP000231912"/>
    </source>
</evidence>
<dbReference type="InterPro" id="IPR014746">
    <property type="entry name" value="Gln_synth/guanido_kin_cat_dom"/>
</dbReference>
<evidence type="ECO:0000256" key="1">
    <source>
        <dbReference type="SAM" id="MobiDB-lite"/>
    </source>
</evidence>
<dbReference type="SUPFAM" id="SSF55931">
    <property type="entry name" value="Glutamine synthetase/guanido kinase"/>
    <property type="match status" value="1"/>
</dbReference>
<dbReference type="GO" id="GO:0016740">
    <property type="term" value="F:transferase activity"/>
    <property type="evidence" value="ECO:0007669"/>
    <property type="project" value="UniProtKB-KW"/>
</dbReference>
<dbReference type="EMBL" id="NPDT01000001">
    <property type="protein sequence ID" value="PJZ67824.1"/>
    <property type="molecule type" value="Genomic_DNA"/>
</dbReference>
<keyword evidence="2" id="KW-0808">Transferase</keyword>
<dbReference type="Proteomes" id="UP000231912">
    <property type="component" value="Unassembled WGS sequence"/>
</dbReference>
<proteinExistence type="predicted"/>
<protein>
    <submittedName>
        <fullName evidence="2">ATP--guanido phosphotransferase</fullName>
    </submittedName>
</protein>
<sequence>MQWEPTDLFPQKDLWKRFSSLPLEIGLQKIDSYHLPFTYRYRVARNPKNSIYPRKSGKTDRFLSTITGEGEQENRDEEKKGEKLDFRERIPWNSGTLLAGDEDHIRWEYVTDSLSELNTVLESDFLEKFWEKERFDFLEGIGFVTSCPTNSDQGDKLSVSLPASLAENGDLVGFRLPTDWGFYREERKGRLVFFRKNFGRNRKNSFFNLVSYLALLVIAGKEGPKATFAL</sequence>
<feature type="region of interest" description="Disordered" evidence="1">
    <location>
        <begin position="62"/>
        <end position="82"/>
    </location>
</feature>
<accession>A0A2M9ZHG9</accession>